<dbReference type="EMBL" id="JAHRIN010053515">
    <property type="protein sequence ID" value="MEQ2210527.1"/>
    <property type="molecule type" value="Genomic_DNA"/>
</dbReference>
<dbReference type="PANTHER" id="PTHR40472:SF6">
    <property type="entry name" value="RICIN B-TYPE LECTIN DOMAIN-CONTAINING PROTEIN"/>
    <property type="match status" value="1"/>
</dbReference>
<comment type="caution">
    <text evidence="4">The sequence shown here is derived from an EMBL/GenBank/DDBJ whole genome shotgun (WGS) entry which is preliminary data.</text>
</comment>
<dbReference type="PROSITE" id="PS50026">
    <property type="entry name" value="EGF_3"/>
    <property type="match status" value="1"/>
</dbReference>
<organism evidence="4 5">
    <name type="scientific">Xenoophorus captivus</name>
    <dbReference type="NCBI Taxonomy" id="1517983"/>
    <lineage>
        <taxon>Eukaryota</taxon>
        <taxon>Metazoa</taxon>
        <taxon>Chordata</taxon>
        <taxon>Craniata</taxon>
        <taxon>Vertebrata</taxon>
        <taxon>Euteleostomi</taxon>
        <taxon>Actinopterygii</taxon>
        <taxon>Neopterygii</taxon>
        <taxon>Teleostei</taxon>
        <taxon>Neoteleostei</taxon>
        <taxon>Acanthomorphata</taxon>
        <taxon>Ovalentaria</taxon>
        <taxon>Atherinomorphae</taxon>
        <taxon>Cyprinodontiformes</taxon>
        <taxon>Goodeidae</taxon>
        <taxon>Xenoophorus</taxon>
    </lineage>
</organism>
<sequence>MASTGLVMLLLMLVSFLICSQSDPQASKHKEHHLLLKRVDKKEIDAIAKHTVTFLKGMEPVIALIPKAGPYLNAFIKVLTGEQGDGEKIISNLKAEFKKLNEKLDNQLITMTWNTWAGGPYQEAESNIRLAWKNLNELLAKCKSPCSISKNKEQYMNLFKELHTNLVFSPDKLHMLLTTQQPSFITDFKTLLTDHVRCHEKAIEDFGQLITELMIMSNTVSLFYYSLHGVNKAEEIAQMTFEIISVMSEIHMFCILNPEKYIIKDVIDLIDENQDRQKLAKDIKEFLEKTYSRYDWIVVAFITRHSKYSSFYNKFLNRHYLAGFTEVTKGEVSVAVAKQMKGNHVMAEQVIKGIHSCLSKHIDCKKVIESLNNCPLVDTGALRGYYTAVHAYVSKSHDSAEAEQDEFIDAEGPSTPPYIYTGECKKYNVATGGHFRVLIRSDEDLKREDPCKNVNCGGTEKGKCVTLQNVQKAVCQCNKGYMGSTCEISLKEFMNAITVGMPSVKDP</sequence>
<evidence type="ECO:0000256" key="1">
    <source>
        <dbReference type="PROSITE-ProRule" id="PRU00076"/>
    </source>
</evidence>
<protein>
    <recommendedName>
        <fullName evidence="3">EGF-like domain-containing protein</fullName>
    </recommendedName>
</protein>
<feature type="signal peptide" evidence="2">
    <location>
        <begin position="1"/>
        <end position="22"/>
    </location>
</feature>
<evidence type="ECO:0000313" key="4">
    <source>
        <dbReference type="EMBL" id="MEQ2210527.1"/>
    </source>
</evidence>
<feature type="domain" description="EGF-like" evidence="3">
    <location>
        <begin position="447"/>
        <end position="487"/>
    </location>
</feature>
<comment type="caution">
    <text evidence="1">Lacks conserved residue(s) required for the propagation of feature annotation.</text>
</comment>
<name>A0ABV0RQM7_9TELE</name>
<dbReference type="Gene3D" id="2.10.25.10">
    <property type="entry name" value="Laminin"/>
    <property type="match status" value="1"/>
</dbReference>
<keyword evidence="2" id="KW-0732">Signal</keyword>
<feature type="disulfide bond" evidence="1">
    <location>
        <begin position="477"/>
        <end position="486"/>
    </location>
</feature>
<gene>
    <name evidence="4" type="ORF">XENOCAPTIV_015005</name>
</gene>
<proteinExistence type="predicted"/>
<dbReference type="PROSITE" id="PS01186">
    <property type="entry name" value="EGF_2"/>
    <property type="match status" value="1"/>
</dbReference>
<dbReference type="InterPro" id="IPR039051">
    <property type="entry name" value="SE-CTX-like"/>
</dbReference>
<keyword evidence="1" id="KW-1015">Disulfide bond</keyword>
<accession>A0ABV0RQM7</accession>
<evidence type="ECO:0000256" key="2">
    <source>
        <dbReference type="SAM" id="SignalP"/>
    </source>
</evidence>
<keyword evidence="5" id="KW-1185">Reference proteome</keyword>
<evidence type="ECO:0000313" key="5">
    <source>
        <dbReference type="Proteomes" id="UP001434883"/>
    </source>
</evidence>
<dbReference type="PROSITE" id="PS00022">
    <property type="entry name" value="EGF_1"/>
    <property type="match status" value="1"/>
</dbReference>
<keyword evidence="1" id="KW-0245">EGF-like domain</keyword>
<feature type="chain" id="PRO_5047497162" description="EGF-like domain-containing protein" evidence="2">
    <location>
        <begin position="23"/>
        <end position="507"/>
    </location>
</feature>
<dbReference type="Proteomes" id="UP001434883">
    <property type="component" value="Unassembled WGS sequence"/>
</dbReference>
<dbReference type="InterPro" id="IPR000742">
    <property type="entry name" value="EGF"/>
</dbReference>
<evidence type="ECO:0000259" key="3">
    <source>
        <dbReference type="PROSITE" id="PS50026"/>
    </source>
</evidence>
<dbReference type="SUPFAM" id="SSF57196">
    <property type="entry name" value="EGF/Laminin"/>
    <property type="match status" value="1"/>
</dbReference>
<dbReference type="PANTHER" id="PTHR40472">
    <property type="entry name" value="RICIN B-TYPE LECTIN DOMAIN-CONTAINING PROTEIN"/>
    <property type="match status" value="1"/>
</dbReference>
<reference evidence="4 5" key="1">
    <citation type="submission" date="2021-06" db="EMBL/GenBank/DDBJ databases">
        <authorList>
            <person name="Palmer J.M."/>
        </authorList>
    </citation>
    <scope>NUCLEOTIDE SEQUENCE [LARGE SCALE GENOMIC DNA]</scope>
    <source>
        <strain evidence="4 5">XC_2019</strain>
        <tissue evidence="4">Muscle</tissue>
    </source>
</reference>